<dbReference type="Pfam" id="PF16197">
    <property type="entry name" value="KAsynt_C_assoc"/>
    <property type="match status" value="1"/>
</dbReference>
<keyword evidence="7" id="KW-0012">Acyltransferase</keyword>
<dbReference type="InterPro" id="IPR014031">
    <property type="entry name" value="Ketoacyl_synth_C"/>
</dbReference>
<dbReference type="InterPro" id="IPR036736">
    <property type="entry name" value="ACP-like_sf"/>
</dbReference>
<gene>
    <name evidence="7" type="ORF">D3H65_11500</name>
</gene>
<dbReference type="Gene3D" id="3.40.50.720">
    <property type="entry name" value="NAD(P)-binding Rossmann-like Domain"/>
    <property type="match status" value="1"/>
</dbReference>
<feature type="domain" description="Carrier" evidence="5">
    <location>
        <begin position="1425"/>
        <end position="1500"/>
    </location>
</feature>
<evidence type="ECO:0000256" key="3">
    <source>
        <dbReference type="ARBA" id="ARBA00022553"/>
    </source>
</evidence>
<name>A0A3B7MSG3_9BACT</name>
<evidence type="ECO:0000256" key="4">
    <source>
        <dbReference type="ARBA" id="ARBA00022679"/>
    </source>
</evidence>
<dbReference type="InterPro" id="IPR006162">
    <property type="entry name" value="Ppantetheine_attach_site"/>
</dbReference>
<dbReference type="InterPro" id="IPR016039">
    <property type="entry name" value="Thiolase-like"/>
</dbReference>
<dbReference type="SUPFAM" id="SSF52151">
    <property type="entry name" value="FabD/lysophospholipase-like"/>
    <property type="match status" value="1"/>
</dbReference>
<dbReference type="SUPFAM" id="SSF55048">
    <property type="entry name" value="Probable ACP-binding domain of malonyl-CoA ACP transacylase"/>
    <property type="match status" value="1"/>
</dbReference>
<dbReference type="SMART" id="SM00825">
    <property type="entry name" value="PKS_KS"/>
    <property type="match status" value="1"/>
</dbReference>
<dbReference type="InterPro" id="IPR018201">
    <property type="entry name" value="Ketoacyl_synth_AS"/>
</dbReference>
<accession>A0A3B7MSG3</accession>
<dbReference type="PROSITE" id="PS52004">
    <property type="entry name" value="KS3_2"/>
    <property type="match status" value="1"/>
</dbReference>
<evidence type="ECO:0000313" key="7">
    <source>
        <dbReference type="EMBL" id="AXY74565.1"/>
    </source>
</evidence>
<dbReference type="SMART" id="SM00822">
    <property type="entry name" value="PKS_KR"/>
    <property type="match status" value="1"/>
</dbReference>
<dbReference type="Pfam" id="PF00698">
    <property type="entry name" value="Acyl_transf_1"/>
    <property type="match status" value="1"/>
</dbReference>
<dbReference type="Gene3D" id="1.10.1200.10">
    <property type="entry name" value="ACP-like"/>
    <property type="match status" value="1"/>
</dbReference>
<dbReference type="PANTHER" id="PTHR43775:SF51">
    <property type="entry name" value="INACTIVE PHENOLPHTHIOCEROL SYNTHESIS POLYKETIDE SYNTHASE TYPE I PKS1-RELATED"/>
    <property type="match status" value="1"/>
</dbReference>
<dbReference type="SUPFAM" id="SSF53901">
    <property type="entry name" value="Thiolase-like"/>
    <property type="match status" value="1"/>
</dbReference>
<dbReference type="InterPro" id="IPR014030">
    <property type="entry name" value="Ketoacyl_synth_N"/>
</dbReference>
<dbReference type="PANTHER" id="PTHR43775">
    <property type="entry name" value="FATTY ACID SYNTHASE"/>
    <property type="match status" value="1"/>
</dbReference>
<dbReference type="Pfam" id="PF08659">
    <property type="entry name" value="KR"/>
    <property type="match status" value="1"/>
</dbReference>
<dbReference type="GO" id="GO:0004315">
    <property type="term" value="F:3-oxoacyl-[acyl-carrier-protein] synthase activity"/>
    <property type="evidence" value="ECO:0007669"/>
    <property type="project" value="InterPro"/>
</dbReference>
<dbReference type="Gene3D" id="3.40.47.10">
    <property type="match status" value="1"/>
</dbReference>
<keyword evidence="2" id="KW-0596">Phosphopantetheine</keyword>
<keyword evidence="8" id="KW-1185">Reference proteome</keyword>
<dbReference type="InterPro" id="IPR013968">
    <property type="entry name" value="PKS_KR"/>
</dbReference>
<organism evidence="7 8">
    <name type="scientific">Paraflavitalea soli</name>
    <dbReference type="NCBI Taxonomy" id="2315862"/>
    <lineage>
        <taxon>Bacteria</taxon>
        <taxon>Pseudomonadati</taxon>
        <taxon>Bacteroidota</taxon>
        <taxon>Chitinophagia</taxon>
        <taxon>Chitinophagales</taxon>
        <taxon>Chitinophagaceae</taxon>
        <taxon>Paraflavitalea</taxon>
    </lineage>
</organism>
<dbReference type="CDD" id="cd08953">
    <property type="entry name" value="KR_2_SDR_x"/>
    <property type="match status" value="1"/>
</dbReference>
<dbReference type="Pfam" id="PF00550">
    <property type="entry name" value="PP-binding"/>
    <property type="match status" value="1"/>
</dbReference>
<dbReference type="InterPro" id="IPR016036">
    <property type="entry name" value="Malonyl_transacylase_ACP-bd"/>
</dbReference>
<dbReference type="Gene3D" id="3.30.70.250">
    <property type="entry name" value="Malonyl-CoA ACP transacylase, ACP-binding"/>
    <property type="match status" value="1"/>
</dbReference>
<dbReference type="Pfam" id="PF02801">
    <property type="entry name" value="Ketoacyl-synt_C"/>
    <property type="match status" value="1"/>
</dbReference>
<feature type="domain" description="Ketosynthase family 3 (KS3)" evidence="6">
    <location>
        <begin position="41"/>
        <end position="466"/>
    </location>
</feature>
<comment type="cofactor">
    <cofactor evidence="1">
        <name>pantetheine 4'-phosphate</name>
        <dbReference type="ChEBI" id="CHEBI:47942"/>
    </cofactor>
</comment>
<evidence type="ECO:0000256" key="1">
    <source>
        <dbReference type="ARBA" id="ARBA00001957"/>
    </source>
</evidence>
<dbReference type="InterPro" id="IPR009081">
    <property type="entry name" value="PP-bd_ACP"/>
</dbReference>
<dbReference type="InterPro" id="IPR014043">
    <property type="entry name" value="Acyl_transferase_dom"/>
</dbReference>
<dbReference type="SUPFAM" id="SSF47336">
    <property type="entry name" value="ACP-like"/>
    <property type="match status" value="1"/>
</dbReference>
<evidence type="ECO:0000259" key="6">
    <source>
        <dbReference type="PROSITE" id="PS52004"/>
    </source>
</evidence>
<dbReference type="KEGG" id="pseg:D3H65_11500"/>
<dbReference type="SMART" id="SM00827">
    <property type="entry name" value="PKS_AT"/>
    <property type="match status" value="1"/>
</dbReference>
<dbReference type="PROSITE" id="PS00606">
    <property type="entry name" value="KS3_1"/>
    <property type="match status" value="1"/>
</dbReference>
<dbReference type="Gene3D" id="3.30.70.3290">
    <property type="match status" value="1"/>
</dbReference>
<dbReference type="InterPro" id="IPR001227">
    <property type="entry name" value="Ac_transferase_dom_sf"/>
</dbReference>
<keyword evidence="3" id="KW-0597">Phosphoprotein</keyword>
<evidence type="ECO:0000256" key="2">
    <source>
        <dbReference type="ARBA" id="ARBA00022450"/>
    </source>
</evidence>
<dbReference type="InterPro" id="IPR020841">
    <property type="entry name" value="PKS_Beta-ketoAc_synthase_dom"/>
</dbReference>
<dbReference type="Pfam" id="PF21394">
    <property type="entry name" value="Beta-ketacyl_N"/>
    <property type="match status" value="1"/>
</dbReference>
<dbReference type="SUPFAM" id="SSF51735">
    <property type="entry name" value="NAD(P)-binding Rossmann-fold domains"/>
    <property type="match status" value="2"/>
</dbReference>
<dbReference type="InterPro" id="IPR016035">
    <property type="entry name" value="Acyl_Trfase/lysoPLipase"/>
</dbReference>
<dbReference type="CDD" id="cd00833">
    <property type="entry name" value="PKS"/>
    <property type="match status" value="1"/>
</dbReference>
<dbReference type="Gene3D" id="3.40.366.10">
    <property type="entry name" value="Malonyl-Coenzyme A Acyl Carrier Protein, domain 2"/>
    <property type="match status" value="1"/>
</dbReference>
<dbReference type="GO" id="GO:0004312">
    <property type="term" value="F:fatty acid synthase activity"/>
    <property type="evidence" value="ECO:0007669"/>
    <property type="project" value="TreeGrafter"/>
</dbReference>
<dbReference type="FunFam" id="1.10.1200.10:FF:000005">
    <property type="entry name" value="Nonribosomal peptide synthetase 1"/>
    <property type="match status" value="1"/>
</dbReference>
<protein>
    <submittedName>
        <fullName evidence="7">Acyltransferase domain-containing protein</fullName>
    </submittedName>
</protein>
<keyword evidence="4 7" id="KW-0808">Transferase</keyword>
<evidence type="ECO:0000313" key="8">
    <source>
        <dbReference type="Proteomes" id="UP000263900"/>
    </source>
</evidence>
<dbReference type="PROSITE" id="PS50075">
    <property type="entry name" value="CARRIER"/>
    <property type="match status" value="1"/>
</dbReference>
<proteinExistence type="predicted"/>
<dbReference type="InterPro" id="IPR036291">
    <property type="entry name" value="NAD(P)-bd_dom_sf"/>
</dbReference>
<dbReference type="InterPro" id="IPR049490">
    <property type="entry name" value="C883_1060-like_KR_N"/>
</dbReference>
<dbReference type="EMBL" id="CP032157">
    <property type="protein sequence ID" value="AXY74565.1"/>
    <property type="molecule type" value="Genomic_DNA"/>
</dbReference>
<dbReference type="Proteomes" id="UP000263900">
    <property type="component" value="Chromosome"/>
</dbReference>
<dbReference type="Pfam" id="PF00109">
    <property type="entry name" value="ketoacyl-synt"/>
    <property type="match status" value="1"/>
</dbReference>
<reference evidence="7 8" key="1">
    <citation type="submission" date="2018-09" db="EMBL/GenBank/DDBJ databases">
        <title>Genome sequencing of strain 6GH32-13.</title>
        <authorList>
            <person name="Weon H.-Y."/>
            <person name="Heo J."/>
            <person name="Kwon S.-W."/>
        </authorList>
    </citation>
    <scope>NUCLEOTIDE SEQUENCE [LARGE SCALE GENOMIC DNA]</scope>
    <source>
        <strain evidence="7 8">5GH32-13</strain>
    </source>
</reference>
<dbReference type="InterPro" id="IPR032821">
    <property type="entry name" value="PKS_assoc"/>
</dbReference>
<dbReference type="InterPro" id="IPR057326">
    <property type="entry name" value="KR_dom"/>
</dbReference>
<dbReference type="PROSITE" id="PS00012">
    <property type="entry name" value="PHOSPHOPANTETHEINE"/>
    <property type="match status" value="1"/>
</dbReference>
<sequence>MVLQNQSMFHPLRRWKKRPGNSWTMHLRYLKNNFHGHLMSKKDIAIIGMSCRFSKSGNLAAFWDNLRQGKELVHFLTAEEILQSGLDQQAMDDPAYIKIRSVIDGKDSFDAPFFGYSREEGALMDPQIRLFHENAWLALEDAGYDPFGYEGKIGVFAGASDNLNWIAHSIVKAAESDVAPFMADKISSRHYVASLLAYKLNLRGPAYFIDTACSTSLAAIHIACRNLLMNECNMAIAGAVRISTLTEPGYKYYEGMIASRDGHCKTFDKDASGTMAGEGVGIVVLKRLEEALKDQDRIYAVIKSSAVNNDGSRKVGYTAPGIQGQAACIMLAHKLAGIDPGTVSYIEAHGTATKLGDPAEIEALNHAFGNQTEKYCAIGSVKSNIGHLDTVAGIAGLIKTALSLWHKEIPPSLHFTEANPDINFNNGPFYVNNTLRSWKGQAGMPLRAGVSSFGIGGTNVHAVLEEAPEGRSAKKEQRHFLLPCSARTLSSLEKQVAQLAAQWPRYESNIADAAFTLQQRRKHFKYRHCFLYDKDTLTINSIQKNDGALVDNGAKPVIIFMFTGQGAQYRGMGKGLYDQFPVFKVAMEEGFSQLKKLTGEDFFPILFGEENDTINHTIYTQPALFIFEYALAKLLAHWGIQPDLMIGHSIGELTAACISGMFSFEEGIRLVVARARLMGAQAGGAMLAIGCPVASITNYLQEDIAVAAINTPDSCVVAGSYEAIQALSDTLAAAEIPVARLRTSHAFHSAMMDPAVDEFTKTVTTMRLSAPQIPFVSNVSGNMAGEEVLEPAYWGRHIRETVRFSEGLQGILAMGNLVCIEVGPGNTLAGFCRQISKAGGHQYAPFNLVRRSPERIADDYFFLEKMGQLWMQGVAVNWDAADQKENRQVVSLPGYQFDQYHFPVAVNPLAHNNARPVMAQGTKQKDIASWFYIPSWKESPLLDNQAKKEAIKNYLLLTDESEGSMALKRLLIEKGHAVMEVRKGRHFETQEPGICMINHEAREDYEQLGNWLLQQGFVMDQIIYTWSSPDAWTDYFNLLHLYKGLSIHGTSTQAALYFITTDMYAIGNAAGNREVGASTAIGLLRVWSQENPYFFCSHIDISPEDGVKAVPLIYKELCCNEQDITVALRNKRRWVNSYQPMPLQRNGTKVIKKKGTYLITGGLGQVGICLARHLLTQYEAHVVLIGRSELSLKGSFDPVAGSDSALTRKLQDLEELQSLPGSVAYYAADITDQPLLETVIRQAEATAGPINGVIHAAGDTAREYFSLIESTDTAQVHRLFAAKVTGTMHLQKIFRDKAPDFFWATSSLSVAVGGLGYNAYASANCFMDHFIDLQNEQQGNWLSVNLDGLALGGAHGDKGINPVELCEVFERSLQTLGQGRLAVSVYDLEYRLEKYMGKNRQMPAVVKDAEVFDTGRPALTVDYLPAATVVERKLVGLWSEVLNIREIGVLDNFLDLGGDSLKAMTLSRKIHKEFGIELPIDFFFKNLTVQSYAAEIQLIESLKKINTVHTADKELKVITI</sequence>
<dbReference type="InterPro" id="IPR050091">
    <property type="entry name" value="PKS_NRPS_Biosynth_Enz"/>
</dbReference>
<dbReference type="Gene3D" id="1.10.1240.100">
    <property type="match status" value="1"/>
</dbReference>
<dbReference type="GO" id="GO:0006633">
    <property type="term" value="P:fatty acid biosynthetic process"/>
    <property type="evidence" value="ECO:0007669"/>
    <property type="project" value="InterPro"/>
</dbReference>
<dbReference type="OrthoDB" id="9778690at2"/>
<evidence type="ECO:0000259" key="5">
    <source>
        <dbReference type="PROSITE" id="PS50075"/>
    </source>
</evidence>